<dbReference type="InterPro" id="IPR042258">
    <property type="entry name" value="DGOK_N"/>
</dbReference>
<gene>
    <name evidence="1" type="ORF">DFP79_3173</name>
</gene>
<evidence type="ECO:0000313" key="2">
    <source>
        <dbReference type="Proteomes" id="UP000294656"/>
    </source>
</evidence>
<dbReference type="Gene3D" id="3.30.420.310">
    <property type="entry name" value="2-keto-3-deoxy-galactonokinase, C-terminal domain"/>
    <property type="match status" value="1"/>
</dbReference>
<dbReference type="OrthoDB" id="256574at2"/>
<dbReference type="InterPro" id="IPR043129">
    <property type="entry name" value="ATPase_NBD"/>
</dbReference>
<dbReference type="GO" id="GO:0008671">
    <property type="term" value="F:2-dehydro-3-deoxygalactonokinase activity"/>
    <property type="evidence" value="ECO:0007669"/>
    <property type="project" value="InterPro"/>
</dbReference>
<dbReference type="InterPro" id="IPR007729">
    <property type="entry name" value="DGOK"/>
</dbReference>
<dbReference type="InterPro" id="IPR042257">
    <property type="entry name" value="DGOK_C"/>
</dbReference>
<organism evidence="1 2">
    <name type="scientific">Marinomonas balearica</name>
    <dbReference type="NCBI Taxonomy" id="491947"/>
    <lineage>
        <taxon>Bacteria</taxon>
        <taxon>Pseudomonadati</taxon>
        <taxon>Pseudomonadota</taxon>
        <taxon>Gammaproteobacteria</taxon>
        <taxon>Oceanospirillales</taxon>
        <taxon>Oceanospirillaceae</taxon>
        <taxon>Marinomonas</taxon>
    </lineage>
</organism>
<accession>A0A4R6M4Z8</accession>
<sequence length="309" mass="33696">MSGSPMFIAVDWGTSNLRVFLIDRLGTILDQKQSDQGMLGLAPEAFESTLADIVAPWLEHNVPIYMAGMVGSKGGWQEVPYLQCPHLLTELSANLVQLETTLPVDVYIVPGAQGIGVGQQADVMRGEETQLLGLWKKLSMDASVDSNKEIFFCMPGTHCKWGRIEKGELKQFSTTFSGELYAKLSQESSLVKGISSSDSFDPEVFQKGLDTSKKEGGLLHHLFSVRSRQVTGEMSDAAVFDYLSGIIVGNDVSEMSECLHLKGKRLYVIGSSLLAQRYRMALSESDTFVVQVDASEASILGLTTIADAQ</sequence>
<dbReference type="Proteomes" id="UP000294656">
    <property type="component" value="Unassembled WGS sequence"/>
</dbReference>
<keyword evidence="2" id="KW-1185">Reference proteome</keyword>
<name>A0A4R6M4Z8_9GAMM</name>
<dbReference type="AlphaFoldDB" id="A0A4R6M4Z8"/>
<protein>
    <submittedName>
        <fullName evidence="1">2-keto-3-deoxygalactonate kinase</fullName>
    </submittedName>
</protein>
<dbReference type="Gene3D" id="3.30.420.300">
    <property type="entry name" value="2-keto-3-deoxy-galactonokinase, substrate binding domain"/>
    <property type="match status" value="1"/>
</dbReference>
<reference evidence="1 2" key="1">
    <citation type="submission" date="2019-03" db="EMBL/GenBank/DDBJ databases">
        <title>Genomic Encyclopedia of Type Strains, Phase III (KMG-III): the genomes of soil and plant-associated and newly described type strains.</title>
        <authorList>
            <person name="Whitman W."/>
        </authorList>
    </citation>
    <scope>NUCLEOTIDE SEQUENCE [LARGE SCALE GENOMIC DNA]</scope>
    <source>
        <strain evidence="1 2">CECT 7378</strain>
    </source>
</reference>
<dbReference type="GO" id="GO:0034194">
    <property type="term" value="P:D-galactonate catabolic process"/>
    <property type="evidence" value="ECO:0007669"/>
    <property type="project" value="InterPro"/>
</dbReference>
<proteinExistence type="predicted"/>
<keyword evidence="1" id="KW-0418">Kinase</keyword>
<evidence type="ECO:0000313" key="1">
    <source>
        <dbReference type="EMBL" id="TDO95815.1"/>
    </source>
</evidence>
<comment type="caution">
    <text evidence="1">The sequence shown here is derived from an EMBL/GenBank/DDBJ whole genome shotgun (WGS) entry which is preliminary data.</text>
</comment>
<dbReference type="CDD" id="cd24012">
    <property type="entry name" value="ASKHA_NBD_KDGal-kinase"/>
    <property type="match status" value="1"/>
</dbReference>
<keyword evidence="1" id="KW-0808">Transferase</keyword>
<dbReference type="Pfam" id="PF05035">
    <property type="entry name" value="DGOK"/>
    <property type="match status" value="1"/>
</dbReference>
<dbReference type="SUPFAM" id="SSF53067">
    <property type="entry name" value="Actin-like ATPase domain"/>
    <property type="match status" value="1"/>
</dbReference>
<dbReference type="RefSeq" id="WP_133504885.1">
    <property type="nucleotide sequence ID" value="NZ_SNXC01000015.1"/>
</dbReference>
<dbReference type="EMBL" id="SNXC01000015">
    <property type="protein sequence ID" value="TDO95815.1"/>
    <property type="molecule type" value="Genomic_DNA"/>
</dbReference>